<dbReference type="Proteomes" id="UP000054097">
    <property type="component" value="Unassembled WGS sequence"/>
</dbReference>
<feature type="compositionally biased region" description="Basic and acidic residues" evidence="1">
    <location>
        <begin position="469"/>
        <end position="484"/>
    </location>
</feature>
<evidence type="ECO:0000256" key="1">
    <source>
        <dbReference type="SAM" id="MobiDB-lite"/>
    </source>
</evidence>
<accession>A0A0C3AJN8</accession>
<organism evidence="2 3">
    <name type="scientific">Serendipita vermifera MAFF 305830</name>
    <dbReference type="NCBI Taxonomy" id="933852"/>
    <lineage>
        <taxon>Eukaryota</taxon>
        <taxon>Fungi</taxon>
        <taxon>Dikarya</taxon>
        <taxon>Basidiomycota</taxon>
        <taxon>Agaricomycotina</taxon>
        <taxon>Agaricomycetes</taxon>
        <taxon>Sebacinales</taxon>
        <taxon>Serendipitaceae</taxon>
        <taxon>Serendipita</taxon>
    </lineage>
</organism>
<feature type="region of interest" description="Disordered" evidence="1">
    <location>
        <begin position="109"/>
        <end position="152"/>
    </location>
</feature>
<dbReference type="OrthoDB" id="3265001at2759"/>
<feature type="compositionally biased region" description="Polar residues" evidence="1">
    <location>
        <begin position="138"/>
        <end position="152"/>
    </location>
</feature>
<evidence type="ECO:0000313" key="3">
    <source>
        <dbReference type="Proteomes" id="UP000054097"/>
    </source>
</evidence>
<name>A0A0C3AJN8_SERVB</name>
<feature type="compositionally biased region" description="Polar residues" evidence="1">
    <location>
        <begin position="458"/>
        <end position="468"/>
    </location>
</feature>
<feature type="region of interest" description="Disordered" evidence="1">
    <location>
        <begin position="242"/>
        <end position="284"/>
    </location>
</feature>
<feature type="compositionally biased region" description="Polar residues" evidence="1">
    <location>
        <begin position="274"/>
        <end position="284"/>
    </location>
</feature>
<gene>
    <name evidence="2" type="ORF">M408DRAFT_308514</name>
</gene>
<dbReference type="EMBL" id="KN824450">
    <property type="protein sequence ID" value="KIM20284.1"/>
    <property type="molecule type" value="Genomic_DNA"/>
</dbReference>
<feature type="region of interest" description="Disordered" evidence="1">
    <location>
        <begin position="1"/>
        <end position="22"/>
    </location>
</feature>
<feature type="region of interest" description="Disordered" evidence="1">
    <location>
        <begin position="372"/>
        <end position="540"/>
    </location>
</feature>
<keyword evidence="3" id="KW-1185">Reference proteome</keyword>
<feature type="compositionally biased region" description="Basic and acidic residues" evidence="1">
    <location>
        <begin position="427"/>
        <end position="436"/>
    </location>
</feature>
<reference evidence="2 3" key="1">
    <citation type="submission" date="2014-04" db="EMBL/GenBank/DDBJ databases">
        <authorList>
            <consortium name="DOE Joint Genome Institute"/>
            <person name="Kuo A."/>
            <person name="Zuccaro A."/>
            <person name="Kohler A."/>
            <person name="Nagy L.G."/>
            <person name="Floudas D."/>
            <person name="Copeland A."/>
            <person name="Barry K.W."/>
            <person name="Cichocki N."/>
            <person name="Veneault-Fourrey C."/>
            <person name="LaButti K."/>
            <person name="Lindquist E.A."/>
            <person name="Lipzen A."/>
            <person name="Lundell T."/>
            <person name="Morin E."/>
            <person name="Murat C."/>
            <person name="Sun H."/>
            <person name="Tunlid A."/>
            <person name="Henrissat B."/>
            <person name="Grigoriev I.V."/>
            <person name="Hibbett D.S."/>
            <person name="Martin F."/>
            <person name="Nordberg H.P."/>
            <person name="Cantor M.N."/>
            <person name="Hua S.X."/>
        </authorList>
    </citation>
    <scope>NUCLEOTIDE SEQUENCE [LARGE SCALE GENOMIC DNA]</scope>
    <source>
        <strain evidence="2 3">MAFF 305830</strain>
    </source>
</reference>
<feature type="compositionally biased region" description="Low complexity" evidence="1">
    <location>
        <begin position="521"/>
        <end position="535"/>
    </location>
</feature>
<sequence>MATVQHPPAFTDLHSGPIAAAPPMHRQDSINTVDMHIPGAWNGTNPGTPVPITEDMKYFGETLKTVPGTVQSYMPAKETVAASGSTILNKAAAVVPASVMNTATNVLPKSMQPTMSPTAADAVPPAHPTDTTKEHPIATTTNTPKAVDTTTEQPVPKVVPVKGESTGSTWSEKAAAILPAGAAAYLPTALSPNQTENDTISTLIPKQLVDTTTPAVSSPAGPIVGSTVSPDADVQEALSKAADPEAYKSEIVPPMHSYPSTAPSLPPKDDQKSLESTQAVGGTTPMTLASTEAEADGYPEHNKKGVSGLAAMAATGAVGAATVDHGLKDQRDAAAKQHDVTSRLIEATPADSFMHVVIPATPGAGLHEQEKFASAKPAGDGTLATHTTPKKKHDRSGSISAGEASPSSPSKSGRFSSIRKLTKKRDKSASRGHERSASAGDAVAPVPVPATHGDSLDANVSDSSPTTHSGEEKRERHVLHKDPPAGHGAAHHKEEESPTTYNDDVPSASNQESSSTPSMLANPFSPNSPSASSPSKVGFRDKVKGEFMVVQGSLTRDKGLKEAGEKLKKGTM</sequence>
<reference evidence="3" key="2">
    <citation type="submission" date="2015-01" db="EMBL/GenBank/DDBJ databases">
        <title>Evolutionary Origins and Diversification of the Mycorrhizal Mutualists.</title>
        <authorList>
            <consortium name="DOE Joint Genome Institute"/>
            <consortium name="Mycorrhizal Genomics Consortium"/>
            <person name="Kohler A."/>
            <person name="Kuo A."/>
            <person name="Nagy L.G."/>
            <person name="Floudas D."/>
            <person name="Copeland A."/>
            <person name="Barry K.W."/>
            <person name="Cichocki N."/>
            <person name="Veneault-Fourrey C."/>
            <person name="LaButti K."/>
            <person name="Lindquist E.A."/>
            <person name="Lipzen A."/>
            <person name="Lundell T."/>
            <person name="Morin E."/>
            <person name="Murat C."/>
            <person name="Riley R."/>
            <person name="Ohm R."/>
            <person name="Sun H."/>
            <person name="Tunlid A."/>
            <person name="Henrissat B."/>
            <person name="Grigoriev I.V."/>
            <person name="Hibbett D.S."/>
            <person name="Martin F."/>
        </authorList>
    </citation>
    <scope>NUCLEOTIDE SEQUENCE [LARGE SCALE GENOMIC DNA]</scope>
    <source>
        <strain evidence="3">MAFF 305830</strain>
    </source>
</reference>
<protein>
    <submittedName>
        <fullName evidence="2">Uncharacterized protein</fullName>
    </submittedName>
</protein>
<dbReference type="HOGENOM" id="CLU_457168_0_0_1"/>
<feature type="compositionally biased region" description="Polar residues" evidence="1">
    <location>
        <begin position="498"/>
        <end position="519"/>
    </location>
</feature>
<dbReference type="AlphaFoldDB" id="A0A0C3AJN8"/>
<feature type="compositionally biased region" description="Low complexity" evidence="1">
    <location>
        <begin position="397"/>
        <end position="419"/>
    </location>
</feature>
<proteinExistence type="predicted"/>
<evidence type="ECO:0000313" key="2">
    <source>
        <dbReference type="EMBL" id="KIM20284.1"/>
    </source>
</evidence>